<keyword evidence="12" id="KW-0670">Pyruvate</keyword>
<evidence type="ECO:0000313" key="12">
    <source>
        <dbReference type="EMBL" id="MST74099.1"/>
    </source>
</evidence>
<dbReference type="GO" id="GO:0043365">
    <property type="term" value="F:[formate-C-acetyltransferase]-activating enzyme activity"/>
    <property type="evidence" value="ECO:0007669"/>
    <property type="project" value="UniProtKB-UniRule"/>
</dbReference>
<dbReference type="CDD" id="cd01335">
    <property type="entry name" value="Radical_SAM"/>
    <property type="match status" value="1"/>
</dbReference>
<evidence type="ECO:0000256" key="3">
    <source>
        <dbReference type="ARBA" id="ARBA00021356"/>
    </source>
</evidence>
<accession>A0A6L5YQ83</accession>
<sequence length="247" mass="28142">MEEILGRIHSVESFGSADGPGVRYIVFLKGCNMRCKYCHNPDTWAKTDDGQLMSASEVLKKALRYKNYWKSKGGITVSGGEALLQIDFVTELFRLAKEAGVNTCLDTSGNPFTREEPFFGKFNELMKYTDLYMLDIKHIDPEGHKKLTGQPNDNILDMAHYLSENGKAMWIRHVLVLGVTDDEDQLTRLKAFIDTLSTVERVEILPYHTLGVFKWKELGIPYQLEHVEPPTKEDVERAEKILGIKKN</sequence>
<dbReference type="SFLD" id="SFLDG01066">
    <property type="entry name" value="organic_radical-activating_enz"/>
    <property type="match status" value="1"/>
</dbReference>
<dbReference type="InterPro" id="IPR007197">
    <property type="entry name" value="rSAM"/>
</dbReference>
<dbReference type="InterPro" id="IPR012839">
    <property type="entry name" value="Organic_radical_activase"/>
</dbReference>
<comment type="catalytic activity">
    <reaction evidence="10">
        <text>glycyl-[formate C-acetyltransferase] + reduced [flavodoxin] + S-adenosyl-L-methionine = glycin-2-yl radical-[formate C-acetyltransferase] + semiquinone [flavodoxin] + 5'-deoxyadenosine + L-methionine + H(+)</text>
        <dbReference type="Rhea" id="RHEA:19225"/>
        <dbReference type="Rhea" id="RHEA-COMP:10622"/>
        <dbReference type="Rhea" id="RHEA-COMP:12190"/>
        <dbReference type="Rhea" id="RHEA-COMP:12191"/>
        <dbReference type="Rhea" id="RHEA-COMP:14480"/>
        <dbReference type="ChEBI" id="CHEBI:15378"/>
        <dbReference type="ChEBI" id="CHEBI:17319"/>
        <dbReference type="ChEBI" id="CHEBI:29947"/>
        <dbReference type="ChEBI" id="CHEBI:32722"/>
        <dbReference type="ChEBI" id="CHEBI:57618"/>
        <dbReference type="ChEBI" id="CHEBI:57844"/>
        <dbReference type="ChEBI" id="CHEBI:59789"/>
        <dbReference type="ChEBI" id="CHEBI:140311"/>
        <dbReference type="EC" id="1.97.1.4"/>
    </reaction>
</comment>
<keyword evidence="12" id="KW-0456">Lyase</keyword>
<dbReference type="InterPro" id="IPR012838">
    <property type="entry name" value="PFL1_activating"/>
</dbReference>
<dbReference type="GO" id="GO:0046872">
    <property type="term" value="F:metal ion binding"/>
    <property type="evidence" value="ECO:0007669"/>
    <property type="project" value="UniProtKB-UniRule"/>
</dbReference>
<evidence type="ECO:0000256" key="5">
    <source>
        <dbReference type="ARBA" id="ARBA00022691"/>
    </source>
</evidence>
<dbReference type="InterPro" id="IPR034457">
    <property type="entry name" value="Organic_radical-activating"/>
</dbReference>
<keyword evidence="13" id="KW-1185">Reference proteome</keyword>
<dbReference type="Proteomes" id="UP000474024">
    <property type="component" value="Unassembled WGS sequence"/>
</dbReference>
<dbReference type="EC" id="1.97.1.4" evidence="10"/>
<dbReference type="InterPro" id="IPR058240">
    <property type="entry name" value="rSAM_sf"/>
</dbReference>
<keyword evidence="8 10" id="KW-0408">Iron</keyword>
<comment type="subcellular location">
    <subcellularLocation>
        <location evidence="10">Cytoplasm</location>
    </subcellularLocation>
</comment>
<dbReference type="PANTHER" id="PTHR30352:SF5">
    <property type="entry name" value="PYRUVATE FORMATE-LYASE 1-ACTIVATING ENZYME"/>
    <property type="match status" value="1"/>
</dbReference>
<evidence type="ECO:0000256" key="1">
    <source>
        <dbReference type="ARBA" id="ARBA00003141"/>
    </source>
</evidence>
<dbReference type="InterPro" id="IPR001989">
    <property type="entry name" value="Radical_activat_CS"/>
</dbReference>
<comment type="similarity">
    <text evidence="2 10">Belongs to the organic radical-activating enzymes family.</text>
</comment>
<dbReference type="PIRSF" id="PIRSF000371">
    <property type="entry name" value="PFL_act_enz"/>
    <property type="match status" value="1"/>
</dbReference>
<dbReference type="PROSITE" id="PS01087">
    <property type="entry name" value="RADICAL_ACTIVATING"/>
    <property type="match status" value="1"/>
</dbReference>
<dbReference type="PANTHER" id="PTHR30352">
    <property type="entry name" value="PYRUVATE FORMATE-LYASE-ACTIVATING ENZYME"/>
    <property type="match status" value="1"/>
</dbReference>
<dbReference type="SUPFAM" id="SSF102114">
    <property type="entry name" value="Radical SAM enzymes"/>
    <property type="match status" value="1"/>
</dbReference>
<evidence type="ECO:0000256" key="7">
    <source>
        <dbReference type="ARBA" id="ARBA00023002"/>
    </source>
</evidence>
<comment type="function">
    <text evidence="1 10">Activation of pyruvate formate-lyase under anaerobic conditions by generation of an organic free radical, using S-adenosylmethionine and reduced flavodoxin as cosubstrates to produce 5'-deoxy-adenosine.</text>
</comment>
<evidence type="ECO:0000313" key="13">
    <source>
        <dbReference type="Proteomes" id="UP000474024"/>
    </source>
</evidence>
<keyword evidence="10" id="KW-0963">Cytoplasm</keyword>
<reference evidence="12 13" key="1">
    <citation type="submission" date="2019-08" db="EMBL/GenBank/DDBJ databases">
        <title>In-depth cultivation of the pig gut microbiome towards novel bacterial diversity and tailored functional studies.</title>
        <authorList>
            <person name="Wylensek D."/>
            <person name="Hitch T.C.A."/>
            <person name="Clavel T."/>
        </authorList>
    </citation>
    <scope>NUCLEOTIDE SEQUENCE [LARGE SCALE GENOMIC DNA]</scope>
    <source>
        <strain evidence="12 13">MUC/MUC-530-WT-4D</strain>
    </source>
</reference>
<dbReference type="EMBL" id="VUNI01000004">
    <property type="protein sequence ID" value="MST74099.1"/>
    <property type="molecule type" value="Genomic_DNA"/>
</dbReference>
<dbReference type="RefSeq" id="WP_154428905.1">
    <property type="nucleotide sequence ID" value="NZ_VUNI01000004.1"/>
</dbReference>
<keyword evidence="7 10" id="KW-0560">Oxidoreductase</keyword>
<evidence type="ECO:0000256" key="8">
    <source>
        <dbReference type="ARBA" id="ARBA00023004"/>
    </source>
</evidence>
<name>A0A6L5YQ83_9FIRM</name>
<protein>
    <recommendedName>
        <fullName evidence="3 10">Pyruvate formate-lyase-activating enzyme</fullName>
        <ecNumber evidence="10">1.97.1.4</ecNumber>
    </recommendedName>
</protein>
<evidence type="ECO:0000259" key="11">
    <source>
        <dbReference type="PROSITE" id="PS51918"/>
    </source>
</evidence>
<dbReference type="GO" id="GO:0005737">
    <property type="term" value="C:cytoplasm"/>
    <property type="evidence" value="ECO:0007669"/>
    <property type="project" value="UniProtKB-SubCell"/>
</dbReference>
<dbReference type="AlphaFoldDB" id="A0A6L5YQ83"/>
<keyword evidence="5 10" id="KW-0949">S-adenosyl-L-methionine</keyword>
<gene>
    <name evidence="12" type="primary">pflA</name>
    <name evidence="12" type="ORF">FYJ75_03480</name>
</gene>
<feature type="domain" description="Radical SAM core" evidence="11">
    <location>
        <begin position="17"/>
        <end position="245"/>
    </location>
</feature>
<evidence type="ECO:0000256" key="6">
    <source>
        <dbReference type="ARBA" id="ARBA00022723"/>
    </source>
</evidence>
<proteinExistence type="inferred from homology"/>
<organism evidence="12 13">
    <name type="scientific">Roseburia porci</name>
    <dbReference type="NCBI Taxonomy" id="2605790"/>
    <lineage>
        <taxon>Bacteria</taxon>
        <taxon>Bacillati</taxon>
        <taxon>Bacillota</taxon>
        <taxon>Clostridia</taxon>
        <taxon>Lachnospirales</taxon>
        <taxon>Lachnospiraceae</taxon>
        <taxon>Roseburia</taxon>
    </lineage>
</organism>
<dbReference type="GO" id="GO:0051539">
    <property type="term" value="F:4 iron, 4 sulfur cluster binding"/>
    <property type="evidence" value="ECO:0007669"/>
    <property type="project" value="UniProtKB-UniRule"/>
</dbReference>
<dbReference type="PROSITE" id="PS51918">
    <property type="entry name" value="RADICAL_SAM"/>
    <property type="match status" value="1"/>
</dbReference>
<comment type="cofactor">
    <cofactor evidence="10">
        <name>[4Fe-4S] cluster</name>
        <dbReference type="ChEBI" id="CHEBI:49883"/>
    </cofactor>
    <text evidence="10">Binds 1 [4Fe-4S] cluster. The cluster is coordinated with 3 cysteines and an exchangeable S-adenosyl-L-methionine.</text>
</comment>
<dbReference type="SFLD" id="SFLDS00029">
    <property type="entry name" value="Radical_SAM"/>
    <property type="match status" value="1"/>
</dbReference>
<keyword evidence="6 10" id="KW-0479">Metal-binding</keyword>
<dbReference type="GO" id="GO:0016829">
    <property type="term" value="F:lyase activity"/>
    <property type="evidence" value="ECO:0007669"/>
    <property type="project" value="UniProtKB-KW"/>
</dbReference>
<dbReference type="NCBIfam" id="TIGR02493">
    <property type="entry name" value="PFLA"/>
    <property type="match status" value="1"/>
</dbReference>
<evidence type="ECO:0000256" key="10">
    <source>
        <dbReference type="RuleBase" id="RU362053"/>
    </source>
</evidence>
<keyword evidence="4 10" id="KW-0004">4Fe-4S</keyword>
<dbReference type="InterPro" id="IPR013785">
    <property type="entry name" value="Aldolase_TIM"/>
</dbReference>
<evidence type="ECO:0000256" key="9">
    <source>
        <dbReference type="ARBA" id="ARBA00023014"/>
    </source>
</evidence>
<dbReference type="Pfam" id="PF04055">
    <property type="entry name" value="Radical_SAM"/>
    <property type="match status" value="1"/>
</dbReference>
<evidence type="ECO:0000256" key="2">
    <source>
        <dbReference type="ARBA" id="ARBA00009777"/>
    </source>
</evidence>
<evidence type="ECO:0000256" key="4">
    <source>
        <dbReference type="ARBA" id="ARBA00022485"/>
    </source>
</evidence>
<comment type="caution">
    <text evidence="12">The sequence shown here is derived from an EMBL/GenBank/DDBJ whole genome shotgun (WGS) entry which is preliminary data.</text>
</comment>
<keyword evidence="9 10" id="KW-0411">Iron-sulfur</keyword>
<dbReference type="Gene3D" id="3.20.20.70">
    <property type="entry name" value="Aldolase class I"/>
    <property type="match status" value="1"/>
</dbReference>